<name>A0A7G6YCN5_9MICO</name>
<proteinExistence type="predicted"/>
<dbReference type="AlphaFoldDB" id="A0A7G6YCN5"/>
<keyword evidence="1" id="KW-0966">Cell projection</keyword>
<organism evidence="1 2">
    <name type="scientific">Leifsonia shinshuensis</name>
    <dbReference type="NCBI Taxonomy" id="150026"/>
    <lineage>
        <taxon>Bacteria</taxon>
        <taxon>Bacillati</taxon>
        <taxon>Actinomycetota</taxon>
        <taxon>Actinomycetes</taxon>
        <taxon>Micrococcales</taxon>
        <taxon>Microbacteriaceae</taxon>
        <taxon>Leifsonia</taxon>
    </lineage>
</organism>
<dbReference type="Proteomes" id="UP000515511">
    <property type="component" value="Chromosome"/>
</dbReference>
<dbReference type="RefSeq" id="WP_185275686.1">
    <property type="nucleotide sequence ID" value="NZ_CP043641.1"/>
</dbReference>
<keyword evidence="1" id="KW-0969">Cilium</keyword>
<keyword evidence="1" id="KW-0282">Flagellum</keyword>
<evidence type="ECO:0000313" key="1">
    <source>
        <dbReference type="EMBL" id="QNE36250.1"/>
    </source>
</evidence>
<dbReference type="EMBL" id="CP043641">
    <property type="protein sequence ID" value="QNE36250.1"/>
    <property type="molecule type" value="Genomic_DNA"/>
</dbReference>
<sequence>MTTNEANELTAQLWRQRELLEMLLFKYEEERLLRTAGMTRWLAHANREIEVVTGRLGTSSLSTAVAISSLGESWGLPPGALLRDLAEGAPNAMWAEIFTDHLRAMVEVITEIREVRAQTSATYRANGEIDHTEQSARLIDTVL</sequence>
<dbReference type="KEGG" id="lse:F1C12_14780"/>
<evidence type="ECO:0000313" key="2">
    <source>
        <dbReference type="Proteomes" id="UP000515511"/>
    </source>
</evidence>
<accession>A0A7G6YCN5</accession>
<reference evidence="2" key="1">
    <citation type="submission" date="2019-09" db="EMBL/GenBank/DDBJ databases">
        <title>Antimicrobial potential of Antarctic Bacteria.</title>
        <authorList>
            <person name="Benaud N."/>
            <person name="Edwards R.J."/>
            <person name="Ferrari B.C."/>
        </authorList>
    </citation>
    <scope>NUCLEOTIDE SEQUENCE [LARGE SCALE GENOMIC DNA]</scope>
    <source>
        <strain evidence="2">INR9</strain>
    </source>
</reference>
<gene>
    <name evidence="1" type="ORF">F1C12_14780</name>
</gene>
<protein>
    <submittedName>
        <fullName evidence="1">Flagellar protein FlgN</fullName>
    </submittedName>
</protein>